<reference evidence="1" key="1">
    <citation type="submission" date="2010-03" db="EMBL/GenBank/DDBJ databases">
        <title>Annotation of Blastomyces dermatitidis strain ATCC 18188.</title>
        <authorList>
            <consortium name="The Broad Institute Genome Sequencing Platform"/>
            <consortium name="Broad Institute Genome Sequencing Center for Infectious Disease."/>
            <person name="Cuomo C."/>
            <person name="Klein B."/>
            <person name="Sullivan T."/>
            <person name="Heitman J."/>
            <person name="Young S."/>
            <person name="Zeng Q."/>
            <person name="Gargeya S."/>
            <person name="Alvarado L."/>
            <person name="Berlin A.M."/>
            <person name="Chapman S.B."/>
            <person name="Chen Z."/>
            <person name="Freedman E."/>
            <person name="Gellesch M."/>
            <person name="Goldberg J."/>
            <person name="Griggs A."/>
            <person name="Gujja S."/>
            <person name="Heilman E."/>
            <person name="Heiman D."/>
            <person name="Howarth C."/>
            <person name="Mehta T."/>
            <person name="Neiman D."/>
            <person name="Pearson M."/>
            <person name="Roberts A."/>
            <person name="Saif S."/>
            <person name="Shea T."/>
            <person name="Shenoy N."/>
            <person name="Sisk P."/>
            <person name="Stolte C."/>
            <person name="Sykes S."/>
            <person name="White J."/>
            <person name="Yandava C."/>
            <person name="Haas B."/>
            <person name="Nusbaum C."/>
            <person name="Birren B."/>
        </authorList>
    </citation>
    <scope>NUCLEOTIDE SEQUENCE</scope>
    <source>
        <strain evidence="1">ATCC 18188</strain>
    </source>
</reference>
<dbReference type="AlphaFoldDB" id="A0A0J9ETI2"/>
<proteinExistence type="predicted"/>
<accession>A0A0J9ETI2</accession>
<sequence length="62" mass="7446">MKVLEEFRSQVRLIKRLIVLTESINYSMWREEILLTAEQSETDDILEDNSLDENVTMNMQHF</sequence>
<dbReference type="Proteomes" id="UP000007802">
    <property type="component" value="Unassembled WGS sequence"/>
</dbReference>
<name>A0A0J9ETI2_AJEDA</name>
<organism evidence="1">
    <name type="scientific">Ajellomyces dermatitidis (strain ATCC 18188 / CBS 674.68)</name>
    <name type="common">Blastomyces dermatitidis</name>
    <dbReference type="NCBI Taxonomy" id="653446"/>
    <lineage>
        <taxon>Eukaryota</taxon>
        <taxon>Fungi</taxon>
        <taxon>Dikarya</taxon>
        <taxon>Ascomycota</taxon>
        <taxon>Pezizomycotina</taxon>
        <taxon>Eurotiomycetes</taxon>
        <taxon>Eurotiomycetidae</taxon>
        <taxon>Onygenales</taxon>
        <taxon>Ajellomycetaceae</taxon>
        <taxon>Blastomyces</taxon>
    </lineage>
</organism>
<protein>
    <submittedName>
        <fullName evidence="1">Uncharacterized protein</fullName>
    </submittedName>
</protein>
<dbReference type="EMBL" id="GG749480">
    <property type="protein sequence ID" value="KMW68485.1"/>
    <property type="molecule type" value="Genomic_DNA"/>
</dbReference>
<gene>
    <name evidence="1" type="ORF">BDDG_12847</name>
</gene>
<evidence type="ECO:0000313" key="1">
    <source>
        <dbReference type="EMBL" id="KMW68485.1"/>
    </source>
</evidence>